<sequence length="273" mass="30368">MSVIELSTNVYRYWAMYSFGLGPCVISEGHFYWSKNPDSIRYIISLWPLSKSHFSECEIRVFGRLKQEQCHRGKSWSRCNASVARRPRWPSPTVSEGAVSSKSMAAPSSSSNRKSSGSRLLSQSSFSGRAGSLALTCESASRAVATPPRFTPFVRASPRLSSPSTRSMSMNRVRRRSRTSSFATTALCSLRTPGAASLRSSVVAVLEPGSRSLTVERGGRCFRVLFRFMFYAVENNFVGDFGSSIILMAFSYLLDGWIFLFNRDELNFGTVTD</sequence>
<proteinExistence type="predicted"/>
<feature type="compositionally biased region" description="Low complexity" evidence="1">
    <location>
        <begin position="100"/>
        <end position="123"/>
    </location>
</feature>
<feature type="region of interest" description="Disordered" evidence="1">
    <location>
        <begin position="86"/>
        <end position="123"/>
    </location>
</feature>
<evidence type="ECO:0000313" key="3">
    <source>
        <dbReference type="Proteomes" id="UP001374584"/>
    </source>
</evidence>
<name>A0AAN9M6S5_PHACN</name>
<dbReference type="Proteomes" id="UP001374584">
    <property type="component" value="Unassembled WGS sequence"/>
</dbReference>
<organism evidence="2 3">
    <name type="scientific">Phaseolus coccineus</name>
    <name type="common">Scarlet runner bean</name>
    <name type="synonym">Phaseolus multiflorus</name>
    <dbReference type="NCBI Taxonomy" id="3886"/>
    <lineage>
        <taxon>Eukaryota</taxon>
        <taxon>Viridiplantae</taxon>
        <taxon>Streptophyta</taxon>
        <taxon>Embryophyta</taxon>
        <taxon>Tracheophyta</taxon>
        <taxon>Spermatophyta</taxon>
        <taxon>Magnoliopsida</taxon>
        <taxon>eudicotyledons</taxon>
        <taxon>Gunneridae</taxon>
        <taxon>Pentapetalae</taxon>
        <taxon>rosids</taxon>
        <taxon>fabids</taxon>
        <taxon>Fabales</taxon>
        <taxon>Fabaceae</taxon>
        <taxon>Papilionoideae</taxon>
        <taxon>50 kb inversion clade</taxon>
        <taxon>NPAAA clade</taxon>
        <taxon>indigoferoid/millettioid clade</taxon>
        <taxon>Phaseoleae</taxon>
        <taxon>Phaseolus</taxon>
    </lineage>
</organism>
<dbReference type="AlphaFoldDB" id="A0AAN9M6S5"/>
<feature type="region of interest" description="Disordered" evidence="1">
    <location>
        <begin position="155"/>
        <end position="175"/>
    </location>
</feature>
<comment type="caution">
    <text evidence="2">The sequence shown here is derived from an EMBL/GenBank/DDBJ whole genome shotgun (WGS) entry which is preliminary data.</text>
</comment>
<dbReference type="EMBL" id="JAYMYR010000008">
    <property type="protein sequence ID" value="KAK7348749.1"/>
    <property type="molecule type" value="Genomic_DNA"/>
</dbReference>
<accession>A0AAN9M6S5</accession>
<reference evidence="2 3" key="1">
    <citation type="submission" date="2024-01" db="EMBL/GenBank/DDBJ databases">
        <title>The genomes of 5 underutilized Papilionoideae crops provide insights into root nodulation and disease resistanc.</title>
        <authorList>
            <person name="Jiang F."/>
        </authorList>
    </citation>
    <scope>NUCLEOTIDE SEQUENCE [LARGE SCALE GENOMIC DNA]</scope>
    <source>
        <strain evidence="2">JINMINGXINNONG_FW02</strain>
        <tissue evidence="2">Leaves</tissue>
    </source>
</reference>
<evidence type="ECO:0000313" key="2">
    <source>
        <dbReference type="EMBL" id="KAK7348749.1"/>
    </source>
</evidence>
<gene>
    <name evidence="2" type="ORF">VNO80_23402</name>
</gene>
<protein>
    <submittedName>
        <fullName evidence="2">Uncharacterized protein</fullName>
    </submittedName>
</protein>
<evidence type="ECO:0000256" key="1">
    <source>
        <dbReference type="SAM" id="MobiDB-lite"/>
    </source>
</evidence>
<keyword evidence="3" id="KW-1185">Reference proteome</keyword>